<dbReference type="SUPFAM" id="SSF52540">
    <property type="entry name" value="P-loop containing nucleoside triphosphate hydrolases"/>
    <property type="match status" value="1"/>
</dbReference>
<evidence type="ECO:0000256" key="1">
    <source>
        <dbReference type="ARBA" id="ARBA00022574"/>
    </source>
</evidence>
<evidence type="ECO:0000256" key="3">
    <source>
        <dbReference type="PROSITE-ProRule" id="PRU00221"/>
    </source>
</evidence>
<evidence type="ECO:0000256" key="4">
    <source>
        <dbReference type="SAM" id="Phobius"/>
    </source>
</evidence>
<dbReference type="PATRIC" id="fig|179408.3.peg.4197"/>
<dbReference type="Gene3D" id="3.40.50.300">
    <property type="entry name" value="P-loop containing nucleotide triphosphate hydrolases"/>
    <property type="match status" value="1"/>
</dbReference>
<dbReference type="SUPFAM" id="SSF50978">
    <property type="entry name" value="WD40 repeat-like"/>
    <property type="match status" value="2"/>
</dbReference>
<accession>K9VJT8</accession>
<dbReference type="PRINTS" id="PR00320">
    <property type="entry name" value="GPROTEINBRPT"/>
</dbReference>
<protein>
    <submittedName>
        <fullName evidence="5">WD40 repeat-containing protein</fullName>
    </submittedName>
</protein>
<reference evidence="5 6" key="1">
    <citation type="submission" date="2012-05" db="EMBL/GenBank/DDBJ databases">
        <title>Finished chromosome of genome of Oscillatoria sp. PCC 7112.</title>
        <authorList>
            <consortium name="US DOE Joint Genome Institute"/>
            <person name="Gugger M."/>
            <person name="Coursin T."/>
            <person name="Rippka R."/>
            <person name="Tandeau De Marsac N."/>
            <person name="Huntemann M."/>
            <person name="Wei C.-L."/>
            <person name="Han J."/>
            <person name="Detter J.C."/>
            <person name="Han C."/>
            <person name="Tapia R."/>
            <person name="Davenport K."/>
            <person name="Daligault H."/>
            <person name="Erkkila T."/>
            <person name="Gu W."/>
            <person name="Munk A.C.C."/>
            <person name="Teshima H."/>
            <person name="Xu Y."/>
            <person name="Chain P."/>
            <person name="Chen A."/>
            <person name="Krypides N."/>
            <person name="Mavromatis K."/>
            <person name="Markowitz V."/>
            <person name="Szeto E."/>
            <person name="Ivanova N."/>
            <person name="Mikhailova N."/>
            <person name="Ovchinnikova G."/>
            <person name="Pagani I."/>
            <person name="Pati A."/>
            <person name="Goodwin L."/>
            <person name="Peters L."/>
            <person name="Pitluck S."/>
            <person name="Woyke T."/>
            <person name="Kerfeld C."/>
        </authorList>
    </citation>
    <scope>NUCLEOTIDE SEQUENCE [LARGE SCALE GENOMIC DNA]</scope>
    <source>
        <strain evidence="5 6">PCC 7112</strain>
    </source>
</reference>
<keyword evidence="2" id="KW-0677">Repeat</keyword>
<dbReference type="Proteomes" id="UP000010478">
    <property type="component" value="Chromosome"/>
</dbReference>
<feature type="repeat" description="WD" evidence="3">
    <location>
        <begin position="772"/>
        <end position="804"/>
    </location>
</feature>
<dbReference type="Gene3D" id="2.130.10.10">
    <property type="entry name" value="YVTN repeat-like/Quinoprotein amine dehydrogenase"/>
    <property type="match status" value="3"/>
</dbReference>
<dbReference type="PROSITE" id="PS50294">
    <property type="entry name" value="WD_REPEATS_REGION"/>
    <property type="match status" value="9"/>
</dbReference>
<dbReference type="RefSeq" id="WP_015177048.1">
    <property type="nucleotide sequence ID" value="NC_019729.1"/>
</dbReference>
<feature type="repeat" description="WD" evidence="3">
    <location>
        <begin position="943"/>
        <end position="975"/>
    </location>
</feature>
<dbReference type="InterPro" id="IPR020472">
    <property type="entry name" value="WD40_PAC1"/>
</dbReference>
<dbReference type="PANTHER" id="PTHR22847:SF637">
    <property type="entry name" value="WD REPEAT DOMAIN 5B"/>
    <property type="match status" value="1"/>
</dbReference>
<dbReference type="InterPro" id="IPR015943">
    <property type="entry name" value="WD40/YVTN_repeat-like_dom_sf"/>
</dbReference>
<dbReference type="eggNOG" id="COG1672">
    <property type="taxonomic scope" value="Bacteria"/>
</dbReference>
<dbReference type="eggNOG" id="COG2319">
    <property type="taxonomic scope" value="Bacteria"/>
</dbReference>
<keyword evidence="4" id="KW-0812">Transmembrane</keyword>
<dbReference type="KEGG" id="oni:Osc7112_3412"/>
<dbReference type="InterPro" id="IPR027417">
    <property type="entry name" value="P-loop_NTPase"/>
</dbReference>
<dbReference type="Pfam" id="PF00400">
    <property type="entry name" value="WD40"/>
    <property type="match status" value="11"/>
</dbReference>
<dbReference type="EMBL" id="CP003614">
    <property type="protein sequence ID" value="AFZ07784.1"/>
    <property type="molecule type" value="Genomic_DNA"/>
</dbReference>
<dbReference type="PROSITE" id="PS50082">
    <property type="entry name" value="WD_REPEATS_2"/>
    <property type="match status" value="9"/>
</dbReference>
<evidence type="ECO:0000313" key="6">
    <source>
        <dbReference type="Proteomes" id="UP000010478"/>
    </source>
</evidence>
<dbReference type="PANTHER" id="PTHR22847">
    <property type="entry name" value="WD40 REPEAT PROTEIN"/>
    <property type="match status" value="1"/>
</dbReference>
<dbReference type="InterPro" id="IPR036322">
    <property type="entry name" value="WD40_repeat_dom_sf"/>
</dbReference>
<gene>
    <name evidence="5" type="ORF">Osc7112_3412</name>
</gene>
<dbReference type="CDD" id="cd00200">
    <property type="entry name" value="WD40"/>
    <property type="match status" value="2"/>
</dbReference>
<feature type="transmembrane region" description="Helical" evidence="4">
    <location>
        <begin position="469"/>
        <end position="489"/>
    </location>
</feature>
<dbReference type="HOGENOM" id="CLU_003454_0_0_3"/>
<dbReference type="OrthoDB" id="434800at2"/>
<feature type="repeat" description="WD" evidence="3">
    <location>
        <begin position="560"/>
        <end position="592"/>
    </location>
</feature>
<dbReference type="InterPro" id="IPR001680">
    <property type="entry name" value="WD40_rpt"/>
</dbReference>
<feature type="repeat" description="WD" evidence="3">
    <location>
        <begin position="990"/>
        <end position="1024"/>
    </location>
</feature>
<feature type="repeat" description="WD" evidence="3">
    <location>
        <begin position="642"/>
        <end position="676"/>
    </location>
</feature>
<organism evidence="5 6">
    <name type="scientific">Phormidium nigroviride PCC 7112</name>
    <dbReference type="NCBI Taxonomy" id="179408"/>
    <lineage>
        <taxon>Bacteria</taxon>
        <taxon>Bacillati</taxon>
        <taxon>Cyanobacteriota</taxon>
        <taxon>Cyanophyceae</taxon>
        <taxon>Oscillatoriophycideae</taxon>
        <taxon>Oscillatoriales</taxon>
        <taxon>Oscillatoriaceae</taxon>
        <taxon>Phormidium</taxon>
    </lineage>
</organism>
<dbReference type="Pfam" id="PF14516">
    <property type="entry name" value="AAA_35"/>
    <property type="match status" value="1"/>
</dbReference>
<dbReference type="AlphaFoldDB" id="K9VJT8"/>
<proteinExistence type="predicted"/>
<name>K9VJT8_9CYAN</name>
<feature type="repeat" description="WD" evidence="3">
    <location>
        <begin position="854"/>
        <end position="885"/>
    </location>
</feature>
<feature type="repeat" description="WD" evidence="3">
    <location>
        <begin position="813"/>
        <end position="845"/>
    </location>
</feature>
<keyword evidence="6" id="KW-1185">Reference proteome</keyword>
<evidence type="ECO:0000256" key="2">
    <source>
        <dbReference type="ARBA" id="ARBA00022737"/>
    </source>
</evidence>
<dbReference type="STRING" id="179408.Osc7112_3412"/>
<evidence type="ECO:0000313" key="5">
    <source>
        <dbReference type="EMBL" id="AFZ07784.1"/>
    </source>
</evidence>
<feature type="repeat" description="WD" evidence="3">
    <location>
        <begin position="683"/>
        <end position="717"/>
    </location>
</feature>
<feature type="repeat" description="WD" evidence="3">
    <location>
        <begin position="601"/>
        <end position="633"/>
    </location>
</feature>
<keyword evidence="4" id="KW-1133">Transmembrane helix</keyword>
<keyword evidence="1 3" id="KW-0853">WD repeat</keyword>
<dbReference type="SMART" id="SM00320">
    <property type="entry name" value="WD40"/>
    <property type="match status" value="11"/>
</dbReference>
<sequence length="1045" mass="115243">MTQVTYQIGGSLASDAPTYVVRQADSELYEALKAGEFCYVLNSRQMGKSSLLVRTLHRLQAEGFQCSTIDMTRIGSENITPLQWYKGIVGDLGRSFNLLGKVNLKTWWKEQEEVSLLQRLSQFIEEVLLARFPKERILIFVDEIDSILSLDFPVDDFFALIRYCYNQRAINPEYNRITFAIFGVATPSDLIADKNRTPFNIGQAIDLSGINLAEAQPLAKGLENVINNPQAVIKEILAWTGGQPFLTQKLCVLVVRTAKESRSSNLTIPPGTEGFFVESVVKRHIIHNWESQDEPEHLKTIRDRILRNEQRAGRLLGIYQQILQGVAVPTEDSREQIELLLSGLVEKKPGFLKVKNLIYQKVFDSEWVETKLGLLRPYSQNLDAWWAAKQQDKSRLLRGQALKDAQNWARGKSLSDLDYQFLSRSQELDRIEVQQALEAERVREVEARLLEEHKRLVLQRQTAKRQRRFIGALSAALIVAIASSILALWQYHNAVTSEIQALVSSSAGQFASQQRLDALVSAIKARGRLDRLAHSSPQLQSQVRQVLQQAIYGTAEFNRLLGHSSPVLAVDVSPDGQLIATGGGDQTAKVWQRDGTLLHTLDHTISSVYALRFSPDGQRLVTSSVDGNIYLWSRFGKLLKTFQGHSAAIWAIAVSPDGERIASASEDSTIRLWSVDGKLLKTLNGHQGAVWGVAFSPDGNLLASSSTDNTVKVWTLDGKLVRTLEGHSASVWDVEFVLLADKSGAKRPAIVSASADNTVKLWQPDGTLLRTLSGHSAEVFEVAVSTAGDVIASASADQTINLWKPDGTLLKVLKGHQSGIRGLAFIPNNQMVVSASDDNTVRLWNPTNPFSKVLYGHGGTIWDVDFSPGGQMLASASSDGSFKLWARDGTLLKSFAGNETAVRSVAFLSGASANPAIAPFLATAGEDKTIKFWQLDGTLLKTITGHGAGVWDISPSPDGRLLASASNDKTVKLWKKDGRAGTGAPLLRTFTGHRARVYDVDFTSDGQRLLSGSSDSTARLWSLDGRFSKTLRDLHKKNDPIAMWV</sequence>
<keyword evidence="4" id="KW-0472">Membrane</keyword>